<dbReference type="Gene3D" id="2.60.40.2560">
    <property type="match status" value="1"/>
</dbReference>
<accession>D6XTR7</accession>
<keyword evidence="6 18" id="KW-0418">Kinase</keyword>
<dbReference type="Gene3D" id="1.10.510.10">
    <property type="entry name" value="Transferase(Phosphotransferase) domain 1"/>
    <property type="match status" value="1"/>
</dbReference>
<dbReference type="RefSeq" id="WP_013172627.1">
    <property type="nucleotide sequence ID" value="NC_014219.1"/>
</dbReference>
<dbReference type="GO" id="GO:0071224">
    <property type="term" value="P:cellular response to peptidoglycan"/>
    <property type="evidence" value="ECO:0007669"/>
    <property type="project" value="UniProtKB-ARBA"/>
</dbReference>
<evidence type="ECO:0000256" key="2">
    <source>
        <dbReference type="ARBA" id="ARBA00022527"/>
    </source>
</evidence>
<evidence type="ECO:0000256" key="6">
    <source>
        <dbReference type="ARBA" id="ARBA00022777"/>
    </source>
</evidence>
<keyword evidence="7 13" id="KW-0067">ATP-binding</keyword>
<dbReference type="InterPro" id="IPR008271">
    <property type="entry name" value="Ser/Thr_kinase_AS"/>
</dbReference>
<evidence type="ECO:0000256" key="13">
    <source>
        <dbReference type="PROSITE-ProRule" id="PRU10141"/>
    </source>
</evidence>
<dbReference type="SUPFAM" id="SSF56112">
    <property type="entry name" value="Protein kinase-like (PK-like)"/>
    <property type="match status" value="1"/>
</dbReference>
<feature type="domain" description="Protein kinase" evidence="16">
    <location>
        <begin position="10"/>
        <end position="281"/>
    </location>
</feature>
<dbReference type="InterPro" id="IPR000719">
    <property type="entry name" value="Prot_kinase_dom"/>
</dbReference>
<feature type="binding site" evidence="13">
    <location>
        <position position="39"/>
    </location>
    <ligand>
        <name>ATP</name>
        <dbReference type="ChEBI" id="CHEBI:30616"/>
    </ligand>
</feature>
<evidence type="ECO:0000256" key="7">
    <source>
        <dbReference type="ARBA" id="ARBA00022840"/>
    </source>
</evidence>
<dbReference type="AlphaFoldDB" id="D6XTR7"/>
<dbReference type="STRING" id="439292.Bsel_1695"/>
<evidence type="ECO:0000256" key="12">
    <source>
        <dbReference type="ARBA" id="ARBA00070041"/>
    </source>
</evidence>
<keyword evidence="3" id="KW-0309">Germination</keyword>
<keyword evidence="15" id="KW-0472">Membrane</keyword>
<dbReference type="SMART" id="SM00740">
    <property type="entry name" value="PASTA"/>
    <property type="match status" value="3"/>
</dbReference>
<evidence type="ECO:0000256" key="4">
    <source>
        <dbReference type="ARBA" id="ARBA00022679"/>
    </source>
</evidence>
<reference evidence="18" key="1">
    <citation type="submission" date="2009-10" db="EMBL/GenBank/DDBJ databases">
        <title>Complete sequence of Bacillus selenitireducens MLS10.</title>
        <authorList>
            <consortium name="US DOE Joint Genome Institute"/>
            <person name="Lucas S."/>
            <person name="Copeland A."/>
            <person name="Lapidus A."/>
            <person name="Glavina del Rio T."/>
            <person name="Dalin E."/>
            <person name="Tice H."/>
            <person name="Bruce D."/>
            <person name="Goodwin L."/>
            <person name="Pitluck S."/>
            <person name="Sims D."/>
            <person name="Brettin T."/>
            <person name="Detter J.C."/>
            <person name="Han C."/>
            <person name="Larimer F."/>
            <person name="Land M."/>
            <person name="Hauser L."/>
            <person name="Kyrpides N."/>
            <person name="Ovchinnikova G."/>
            <person name="Stolz J."/>
        </authorList>
    </citation>
    <scope>NUCLEOTIDE SEQUENCE [LARGE SCALE GENOMIC DNA]</scope>
    <source>
        <strain evidence="18">MLS10</strain>
    </source>
</reference>
<dbReference type="PROSITE" id="PS00107">
    <property type="entry name" value="PROTEIN_KINASE_ATP"/>
    <property type="match status" value="1"/>
</dbReference>
<dbReference type="InterPro" id="IPR011009">
    <property type="entry name" value="Kinase-like_dom_sf"/>
</dbReference>
<evidence type="ECO:0000256" key="15">
    <source>
        <dbReference type="SAM" id="Phobius"/>
    </source>
</evidence>
<dbReference type="EC" id="2.7.11.1" evidence="1"/>
<dbReference type="SMART" id="SM00220">
    <property type="entry name" value="S_TKc"/>
    <property type="match status" value="1"/>
</dbReference>
<evidence type="ECO:0000256" key="11">
    <source>
        <dbReference type="ARBA" id="ARBA00060432"/>
    </source>
</evidence>
<gene>
    <name evidence="18" type="ordered locus">Bsel_1695</name>
</gene>
<sequence>MPHKRVNERYEIIRPIGGGGMADVFLAKDLILDRDVAVKVLKNQFANDDEFIRRFRREAQSAASMSHPNIVNIFDVGEENNEYYIVMEYVEGQTLKQYIHDHGSLSPEETVRILRQVSSAVSHAHDNHIVHRDIKPQNILISPNGTAKVTDFGISRAISDATITHTNSVLGSVHYLSPEQAKGGYVTYQSDLYSLGVVAYEMLTGKVPFTADTPVSIALKHLQDPFPSVREMKPDVPQSLDNVILRATSKEPEKRYGNAHAMLADIETVLTAGRVNEEPFVADDPDEGATKAMPAVSSRSALADPDETIISSGGDQANTKAFKREEDTQKGKKKKRPAAFWWKTGGIAAAVMLAIILFLIWWIPTLLHVEDVEIPDDLIGEHVEEVEERLEELQLVTEREYRYDDEIEEDHVISHSPAAGRTVKAETMITLVVSEGPEPVDMIDVTGETRERALNMLEDFLDVEISYTQTTDENPDTVLEQSPAAGELIIPGETSVRLTVSEYPVFRMPNLADMTRNEVLDLLEDQPLLTLSFNEEHHPSVEEGKVISQNPGRGVEIDEPTRVEVIFSLGPEEVEEEPEEEPVRAIVPFEVSLPEISEGDEDGNEEPARYRIQISVADMNAQVPRQVIDREITETTTFDVPMAVEPGESGFLILVVDGEEFQDSPFEYTYEQLRDL</sequence>
<name>D6XTR7_BACIE</name>
<dbReference type="PROSITE" id="PS50011">
    <property type="entry name" value="PROTEIN_KINASE_DOM"/>
    <property type="match status" value="1"/>
</dbReference>
<evidence type="ECO:0000259" key="17">
    <source>
        <dbReference type="PROSITE" id="PS51178"/>
    </source>
</evidence>
<dbReference type="GO" id="GO:0009847">
    <property type="term" value="P:spore germination"/>
    <property type="evidence" value="ECO:0007669"/>
    <property type="project" value="UniProtKB-ARBA"/>
</dbReference>
<dbReference type="eggNOG" id="COG0515">
    <property type="taxonomic scope" value="Bacteria"/>
</dbReference>
<dbReference type="PROSITE" id="PS00108">
    <property type="entry name" value="PROTEIN_KINASE_ST"/>
    <property type="match status" value="1"/>
</dbReference>
<evidence type="ECO:0000256" key="1">
    <source>
        <dbReference type="ARBA" id="ARBA00012513"/>
    </source>
</evidence>
<dbReference type="PANTHER" id="PTHR43289">
    <property type="entry name" value="MITOGEN-ACTIVATED PROTEIN KINASE KINASE KINASE 20-RELATED"/>
    <property type="match status" value="1"/>
</dbReference>
<dbReference type="GO" id="GO:0004674">
    <property type="term" value="F:protein serine/threonine kinase activity"/>
    <property type="evidence" value="ECO:0007669"/>
    <property type="project" value="UniProtKB-KW"/>
</dbReference>
<evidence type="ECO:0000259" key="16">
    <source>
        <dbReference type="PROSITE" id="PS50011"/>
    </source>
</evidence>
<comment type="subcellular location">
    <subcellularLocation>
        <location evidence="11">Spore membrane</location>
        <topology evidence="11">Single-pass type II membrane protein</topology>
    </subcellularLocation>
</comment>
<keyword evidence="15" id="KW-1133">Transmembrane helix</keyword>
<proteinExistence type="predicted"/>
<feature type="domain" description="PASTA" evidence="17">
    <location>
        <begin position="436"/>
        <end position="502"/>
    </location>
</feature>
<dbReference type="KEGG" id="bse:Bsel_1695"/>
<feature type="transmembrane region" description="Helical" evidence="15">
    <location>
        <begin position="340"/>
        <end position="363"/>
    </location>
</feature>
<dbReference type="Gene3D" id="3.30.10.20">
    <property type="match status" value="3"/>
</dbReference>
<dbReference type="GO" id="GO:0005524">
    <property type="term" value="F:ATP binding"/>
    <property type="evidence" value="ECO:0007669"/>
    <property type="project" value="UniProtKB-UniRule"/>
</dbReference>
<evidence type="ECO:0000313" key="19">
    <source>
        <dbReference type="Proteomes" id="UP000000271"/>
    </source>
</evidence>
<evidence type="ECO:0000256" key="8">
    <source>
        <dbReference type="ARBA" id="ARBA00022968"/>
    </source>
</evidence>
<keyword evidence="2 18" id="KW-0723">Serine/threonine-protein kinase</keyword>
<dbReference type="EMBL" id="CP001791">
    <property type="protein sequence ID" value="ADH99203.1"/>
    <property type="molecule type" value="Genomic_DNA"/>
</dbReference>
<dbReference type="NCBIfam" id="NF033483">
    <property type="entry name" value="PknB_PASTA_kin"/>
    <property type="match status" value="1"/>
</dbReference>
<dbReference type="InterPro" id="IPR017441">
    <property type="entry name" value="Protein_kinase_ATP_BS"/>
</dbReference>
<dbReference type="FunFam" id="3.30.200.20:FF:000035">
    <property type="entry name" value="Serine/threonine protein kinase Stk1"/>
    <property type="match status" value="1"/>
</dbReference>
<comment type="catalytic activity">
    <reaction evidence="10">
        <text>L-seryl-[protein] + ATP = O-phospho-L-seryl-[protein] + ADP + H(+)</text>
        <dbReference type="Rhea" id="RHEA:17989"/>
        <dbReference type="Rhea" id="RHEA-COMP:9863"/>
        <dbReference type="Rhea" id="RHEA-COMP:11604"/>
        <dbReference type="ChEBI" id="CHEBI:15378"/>
        <dbReference type="ChEBI" id="CHEBI:29999"/>
        <dbReference type="ChEBI" id="CHEBI:30616"/>
        <dbReference type="ChEBI" id="CHEBI:83421"/>
        <dbReference type="ChEBI" id="CHEBI:456216"/>
        <dbReference type="EC" id="2.7.11.1"/>
    </reaction>
</comment>
<evidence type="ECO:0000256" key="5">
    <source>
        <dbReference type="ARBA" id="ARBA00022741"/>
    </source>
</evidence>
<dbReference type="Pfam" id="PF00069">
    <property type="entry name" value="Pkinase"/>
    <property type="match status" value="1"/>
</dbReference>
<organism evidence="18 19">
    <name type="scientific">Bacillus selenitireducens (strain ATCC 700615 / DSM 15326 / MLS10)</name>
    <dbReference type="NCBI Taxonomy" id="439292"/>
    <lineage>
        <taxon>Bacteria</taxon>
        <taxon>Bacillati</taxon>
        <taxon>Bacillota</taxon>
        <taxon>Bacilli</taxon>
        <taxon>Bacillales</taxon>
        <taxon>Bacillaceae</taxon>
        <taxon>Salisediminibacterium</taxon>
    </lineage>
</organism>
<dbReference type="FunFam" id="1.10.510.10:FF:000021">
    <property type="entry name" value="Serine/threonine protein kinase"/>
    <property type="match status" value="1"/>
</dbReference>
<evidence type="ECO:0000313" key="18">
    <source>
        <dbReference type="EMBL" id="ADH99203.1"/>
    </source>
</evidence>
<dbReference type="CDD" id="cd06577">
    <property type="entry name" value="PASTA_pknB"/>
    <property type="match status" value="3"/>
</dbReference>
<dbReference type="PANTHER" id="PTHR43289:SF34">
    <property type="entry name" value="SERINE_THREONINE-PROTEIN KINASE YBDM-RELATED"/>
    <property type="match status" value="1"/>
</dbReference>
<dbReference type="Proteomes" id="UP000000271">
    <property type="component" value="Chromosome"/>
</dbReference>
<evidence type="ECO:0000256" key="10">
    <source>
        <dbReference type="ARBA" id="ARBA00048679"/>
    </source>
</evidence>
<evidence type="ECO:0000256" key="9">
    <source>
        <dbReference type="ARBA" id="ARBA00047899"/>
    </source>
</evidence>
<dbReference type="CDD" id="cd14014">
    <property type="entry name" value="STKc_PknB_like"/>
    <property type="match status" value="1"/>
</dbReference>
<dbReference type="GO" id="GO:0007165">
    <property type="term" value="P:signal transduction"/>
    <property type="evidence" value="ECO:0007669"/>
    <property type="project" value="UniProtKB-ARBA"/>
</dbReference>
<evidence type="ECO:0000256" key="14">
    <source>
        <dbReference type="SAM" id="MobiDB-lite"/>
    </source>
</evidence>
<dbReference type="Gene3D" id="3.30.200.20">
    <property type="entry name" value="Phosphorylase Kinase, domain 1"/>
    <property type="match status" value="1"/>
</dbReference>
<keyword evidence="15" id="KW-0812">Transmembrane</keyword>
<keyword evidence="8" id="KW-0735">Signal-anchor</keyword>
<dbReference type="PROSITE" id="PS51178">
    <property type="entry name" value="PASTA"/>
    <property type="match status" value="2"/>
</dbReference>
<feature type="domain" description="PASTA" evidence="17">
    <location>
        <begin position="374"/>
        <end position="435"/>
    </location>
</feature>
<feature type="region of interest" description="Disordered" evidence="14">
    <location>
        <begin position="279"/>
        <end position="298"/>
    </location>
</feature>
<keyword evidence="19" id="KW-1185">Reference proteome</keyword>
<keyword evidence="4" id="KW-0808">Transferase</keyword>
<dbReference type="HOGENOM" id="CLU_000288_135_2_9"/>
<keyword evidence="5 13" id="KW-0547">Nucleotide-binding</keyword>
<dbReference type="OrthoDB" id="9788659at2"/>
<dbReference type="InterPro" id="IPR005543">
    <property type="entry name" value="PASTA_dom"/>
</dbReference>
<comment type="catalytic activity">
    <reaction evidence="9">
        <text>L-threonyl-[protein] + ATP = O-phospho-L-threonyl-[protein] + ADP + H(+)</text>
        <dbReference type="Rhea" id="RHEA:46608"/>
        <dbReference type="Rhea" id="RHEA-COMP:11060"/>
        <dbReference type="Rhea" id="RHEA-COMP:11605"/>
        <dbReference type="ChEBI" id="CHEBI:15378"/>
        <dbReference type="ChEBI" id="CHEBI:30013"/>
        <dbReference type="ChEBI" id="CHEBI:30616"/>
        <dbReference type="ChEBI" id="CHEBI:61977"/>
        <dbReference type="ChEBI" id="CHEBI:456216"/>
        <dbReference type="EC" id="2.7.11.1"/>
    </reaction>
</comment>
<protein>
    <recommendedName>
        <fullName evidence="12">Serine/threonine-protein kinase PrkC</fullName>
        <ecNumber evidence="1">2.7.11.1</ecNumber>
    </recommendedName>
</protein>
<evidence type="ECO:0000256" key="3">
    <source>
        <dbReference type="ARBA" id="ARBA00022544"/>
    </source>
</evidence>
<dbReference type="Pfam" id="PF03793">
    <property type="entry name" value="PASTA"/>
    <property type="match status" value="3"/>
</dbReference>